<reference evidence="1" key="1">
    <citation type="submission" date="2022-08" db="EMBL/GenBank/DDBJ databases">
        <title>Genome Sequence of Pycnoporus sanguineus.</title>
        <authorList>
            <person name="Buettner E."/>
        </authorList>
    </citation>
    <scope>NUCLEOTIDE SEQUENCE</scope>
    <source>
        <strain evidence="1">CG-C14</strain>
    </source>
</reference>
<comment type="caution">
    <text evidence="1">The sequence shown here is derived from an EMBL/GenBank/DDBJ whole genome shotgun (WGS) entry which is preliminary data.</text>
</comment>
<dbReference type="EMBL" id="JANSHE010000519">
    <property type="protein sequence ID" value="KAJ3009797.1"/>
    <property type="molecule type" value="Genomic_DNA"/>
</dbReference>
<proteinExistence type="predicted"/>
<dbReference type="Proteomes" id="UP001144978">
    <property type="component" value="Unassembled WGS sequence"/>
</dbReference>
<protein>
    <submittedName>
        <fullName evidence="1">Uncharacterized protein</fullName>
    </submittedName>
</protein>
<name>A0ACC1Q350_9APHY</name>
<gene>
    <name evidence="1" type="ORF">NUW54_g2673</name>
</gene>
<sequence length="209" mass="23488">MIGLGMGADVPMAIVGSRALANVRRRTDKLLTSRSSILVKFVCYLSTMSARKTPLSCGESQGVTTPELEKWLQSRDRFRCTADAIVHYSIIWAMSRHNLQGDKLPESILDKVYEGHQDHIDAAHEWLRDTLNLMEKADHDDQGGILPIRISPTPQRAASLALAIEKNCAHVQLLERSIQRLLAYLRREKEVLREWFIEKATIAASSTPA</sequence>
<keyword evidence="2" id="KW-1185">Reference proteome</keyword>
<evidence type="ECO:0000313" key="1">
    <source>
        <dbReference type="EMBL" id="KAJ3009797.1"/>
    </source>
</evidence>
<accession>A0ACC1Q350</accession>
<evidence type="ECO:0000313" key="2">
    <source>
        <dbReference type="Proteomes" id="UP001144978"/>
    </source>
</evidence>
<organism evidence="1 2">
    <name type="scientific">Trametes sanguinea</name>
    <dbReference type="NCBI Taxonomy" id="158606"/>
    <lineage>
        <taxon>Eukaryota</taxon>
        <taxon>Fungi</taxon>
        <taxon>Dikarya</taxon>
        <taxon>Basidiomycota</taxon>
        <taxon>Agaricomycotina</taxon>
        <taxon>Agaricomycetes</taxon>
        <taxon>Polyporales</taxon>
        <taxon>Polyporaceae</taxon>
        <taxon>Trametes</taxon>
    </lineage>
</organism>